<protein>
    <submittedName>
        <fullName evidence="3">HET-domain-containing protein</fullName>
    </submittedName>
</protein>
<comment type="caution">
    <text evidence="3">The sequence shown here is derived from an EMBL/GenBank/DDBJ whole genome shotgun (WGS) entry which is preliminary data.</text>
</comment>
<dbReference type="PANTHER" id="PTHR33112:SF12">
    <property type="entry name" value="HETEROKARYON INCOMPATIBILITY DOMAIN-CONTAINING PROTEIN"/>
    <property type="match status" value="1"/>
</dbReference>
<feature type="domain" description="Heterokaryon incompatibility" evidence="2">
    <location>
        <begin position="82"/>
        <end position="205"/>
    </location>
</feature>
<dbReference type="Proteomes" id="UP001446871">
    <property type="component" value="Unassembled WGS sequence"/>
</dbReference>
<evidence type="ECO:0000313" key="4">
    <source>
        <dbReference type="Proteomes" id="UP001446871"/>
    </source>
</evidence>
<reference evidence="3 4" key="1">
    <citation type="submission" date="2023-01" db="EMBL/GenBank/DDBJ databases">
        <title>Analysis of 21 Apiospora genomes using comparative genomics revels a genus with tremendous synthesis potential of carbohydrate active enzymes and secondary metabolites.</title>
        <authorList>
            <person name="Sorensen T."/>
        </authorList>
    </citation>
    <scope>NUCLEOTIDE SEQUENCE [LARGE SCALE GENOMIC DNA]</scope>
    <source>
        <strain evidence="3 4">CBS 83171</strain>
    </source>
</reference>
<organism evidence="3 4">
    <name type="scientific">Apiospora saccharicola</name>
    <dbReference type="NCBI Taxonomy" id="335842"/>
    <lineage>
        <taxon>Eukaryota</taxon>
        <taxon>Fungi</taxon>
        <taxon>Dikarya</taxon>
        <taxon>Ascomycota</taxon>
        <taxon>Pezizomycotina</taxon>
        <taxon>Sordariomycetes</taxon>
        <taxon>Xylariomycetidae</taxon>
        <taxon>Amphisphaeriales</taxon>
        <taxon>Apiosporaceae</taxon>
        <taxon>Apiospora</taxon>
    </lineage>
</organism>
<dbReference type="EMBL" id="JAQQWM010000009">
    <property type="protein sequence ID" value="KAK8046492.1"/>
    <property type="molecule type" value="Genomic_DNA"/>
</dbReference>
<accession>A0ABR1TJD5</accession>
<gene>
    <name evidence="3" type="ORF">PG996_014556</name>
</gene>
<evidence type="ECO:0000259" key="2">
    <source>
        <dbReference type="Pfam" id="PF06985"/>
    </source>
</evidence>
<dbReference type="InterPro" id="IPR010730">
    <property type="entry name" value="HET"/>
</dbReference>
<dbReference type="Pfam" id="PF06985">
    <property type="entry name" value="HET"/>
    <property type="match status" value="1"/>
</dbReference>
<name>A0ABR1TJD5_9PEZI</name>
<evidence type="ECO:0000256" key="1">
    <source>
        <dbReference type="SAM" id="MobiDB-lite"/>
    </source>
</evidence>
<keyword evidence="4" id="KW-1185">Reference proteome</keyword>
<proteinExistence type="predicted"/>
<feature type="compositionally biased region" description="Acidic residues" evidence="1">
    <location>
        <begin position="423"/>
        <end position="433"/>
    </location>
</feature>
<sequence>MDASYALAATLQGVMSNTACPLCRLIKHILHAHGDNHDEEGDPAKISISPTDLPFTIDLEVIQVIDVRDRCLRVFDPKLIKYAPLSYVWGEAGDEHRKLFETLQTKADGGGDISTSLTSRVPGIIEEAMMVCERLSISYLWVDLLCIHQTDSGKKAAEIKAMGYIYHLSHITIVAGSSSPNGAHLAPTTVPTQEKHQLDSRQRIETIGNRQYITSLPSIGDQNDSLSGGLRYRISVRCWPLEGIPTFWGKKWRFEDYASIMFAYSQRNLSYESDRLNAISGCLNVLAQSQGIHIVMGLRTVDFRYALLWSLGKFDRRREGFPSWSWAGWYTRNQSHYMYPYKESSSGTLISTMDGTYSYQSLDTKAIELDGLLLNSGMEGAHRTNKCAQKLARLSVSEVSGILTVESEVARFFIDIKPGPSPLDDDSASEEGWESPPKEGDHVKVPSWFESTKGE</sequence>
<dbReference type="PANTHER" id="PTHR33112">
    <property type="entry name" value="DOMAIN PROTEIN, PUTATIVE-RELATED"/>
    <property type="match status" value="1"/>
</dbReference>
<feature type="region of interest" description="Disordered" evidence="1">
    <location>
        <begin position="418"/>
        <end position="455"/>
    </location>
</feature>
<evidence type="ECO:0000313" key="3">
    <source>
        <dbReference type="EMBL" id="KAK8046492.1"/>
    </source>
</evidence>